<name>A0A1C2EDH8_9HYPH</name>
<proteinExistence type="predicted"/>
<evidence type="ECO:0000313" key="2">
    <source>
        <dbReference type="Proteomes" id="UP000094412"/>
    </source>
</evidence>
<dbReference type="STRING" id="1566387.QV13_01075"/>
<dbReference type="EMBL" id="MDEO01000019">
    <property type="protein sequence ID" value="OCX24940.1"/>
    <property type="molecule type" value="Genomic_DNA"/>
</dbReference>
<gene>
    <name evidence="1" type="ORF">QV13_01075</name>
</gene>
<organism evidence="1 2">
    <name type="scientific">Mesorhizobium hungaricum</name>
    <dbReference type="NCBI Taxonomy" id="1566387"/>
    <lineage>
        <taxon>Bacteria</taxon>
        <taxon>Pseudomonadati</taxon>
        <taxon>Pseudomonadota</taxon>
        <taxon>Alphaproteobacteria</taxon>
        <taxon>Hyphomicrobiales</taxon>
        <taxon>Phyllobacteriaceae</taxon>
        <taxon>Mesorhizobium</taxon>
    </lineage>
</organism>
<accession>A0A1C2EDH8</accession>
<comment type="caution">
    <text evidence="1">The sequence shown here is derived from an EMBL/GenBank/DDBJ whole genome shotgun (WGS) entry which is preliminary data.</text>
</comment>
<keyword evidence="2" id="KW-1185">Reference proteome</keyword>
<dbReference type="AlphaFoldDB" id="A0A1C2EDH8"/>
<sequence>MIALWLREVGQMVRKRLDDLLDCKRCGTIRMDIPEEPDEDTPIRCSGFGALLGTWGELRRDFTRQIASADVIELNHGTITKNE</sequence>
<evidence type="ECO:0000313" key="1">
    <source>
        <dbReference type="EMBL" id="OCX24940.1"/>
    </source>
</evidence>
<dbReference type="Proteomes" id="UP000094412">
    <property type="component" value="Unassembled WGS sequence"/>
</dbReference>
<reference evidence="1 2" key="1">
    <citation type="submission" date="2016-08" db="EMBL/GenBank/DDBJ databases">
        <title>Whole genome sequence of Mesorhizobium sp. strain UASWS1009 isolated from industrial sewage.</title>
        <authorList>
            <person name="Crovadore J."/>
            <person name="Calmin G."/>
            <person name="Chablais R."/>
            <person name="Cochard B."/>
            <person name="Lefort F."/>
        </authorList>
    </citation>
    <scope>NUCLEOTIDE SEQUENCE [LARGE SCALE GENOMIC DNA]</scope>
    <source>
        <strain evidence="1 2">UASWS1009</strain>
    </source>
</reference>
<protein>
    <submittedName>
        <fullName evidence="1">Uncharacterized protein</fullName>
    </submittedName>
</protein>